<dbReference type="AlphaFoldDB" id="A0A7D9IE46"/>
<dbReference type="OrthoDB" id="7387685at2759"/>
<gene>
    <name evidence="1" type="ORF">PACLA_8A061099</name>
</gene>
<reference evidence="1" key="1">
    <citation type="submission" date="2020-04" db="EMBL/GenBank/DDBJ databases">
        <authorList>
            <person name="Alioto T."/>
            <person name="Alioto T."/>
            <person name="Gomez Garrido J."/>
        </authorList>
    </citation>
    <scope>NUCLEOTIDE SEQUENCE</scope>
    <source>
        <strain evidence="1">A484AB</strain>
    </source>
</reference>
<evidence type="ECO:0000313" key="1">
    <source>
        <dbReference type="EMBL" id="CAB4006762.1"/>
    </source>
</evidence>
<proteinExistence type="predicted"/>
<sequence length="147" mass="16172">MERGKELAVLCQIPRKSDEQEKKTVVKADRNVLVRLITAYQIGCQVDLPTILSHELFPVPLSLAEINGSLRTGNKAIQIEKLVEGLDCPPTIDLFGKLSCMVIDGQAIVVSLGKPKDSVTFGDMPDAFFLAVLQIGQFCQRIDVVFD</sequence>
<protein>
    <submittedName>
        <fullName evidence="1">Uncharacterized protein</fullName>
    </submittedName>
</protein>
<comment type="caution">
    <text evidence="1">The sequence shown here is derived from an EMBL/GenBank/DDBJ whole genome shotgun (WGS) entry which is preliminary data.</text>
</comment>
<organism evidence="1 2">
    <name type="scientific">Paramuricea clavata</name>
    <name type="common">Red gorgonian</name>
    <name type="synonym">Violescent sea-whip</name>
    <dbReference type="NCBI Taxonomy" id="317549"/>
    <lineage>
        <taxon>Eukaryota</taxon>
        <taxon>Metazoa</taxon>
        <taxon>Cnidaria</taxon>
        <taxon>Anthozoa</taxon>
        <taxon>Octocorallia</taxon>
        <taxon>Malacalcyonacea</taxon>
        <taxon>Plexauridae</taxon>
        <taxon>Paramuricea</taxon>
    </lineage>
</organism>
<name>A0A7D9IE46_PARCT</name>
<dbReference type="Proteomes" id="UP001152795">
    <property type="component" value="Unassembled WGS sequence"/>
</dbReference>
<accession>A0A7D9IE46</accession>
<dbReference type="EMBL" id="CACRXK020005594">
    <property type="protein sequence ID" value="CAB4006762.1"/>
    <property type="molecule type" value="Genomic_DNA"/>
</dbReference>
<evidence type="ECO:0000313" key="2">
    <source>
        <dbReference type="Proteomes" id="UP001152795"/>
    </source>
</evidence>
<keyword evidence="2" id="KW-1185">Reference proteome</keyword>